<dbReference type="PANTHER" id="PTHR23403:SF12">
    <property type="entry name" value="TREHALASE"/>
    <property type="match status" value="1"/>
</dbReference>
<dbReference type="Pfam" id="PF01204">
    <property type="entry name" value="Trehalase"/>
    <property type="match status" value="1"/>
</dbReference>
<dbReference type="InterPro" id="IPR012341">
    <property type="entry name" value="6hp_glycosidase-like_sf"/>
</dbReference>
<reference evidence="5 6" key="1">
    <citation type="submission" date="2023-08" db="EMBL/GenBank/DDBJ databases">
        <title>A Necator americanus chromosomal reference genome.</title>
        <authorList>
            <person name="Ilik V."/>
            <person name="Petrzelkova K.J."/>
            <person name="Pardy F."/>
            <person name="Fuh T."/>
            <person name="Niatou-Singa F.S."/>
            <person name="Gouil Q."/>
            <person name="Baker L."/>
            <person name="Ritchie M.E."/>
            <person name="Jex A.R."/>
            <person name="Gazzola D."/>
            <person name="Li H."/>
            <person name="Toshio Fujiwara R."/>
            <person name="Zhan B."/>
            <person name="Aroian R.V."/>
            <person name="Pafco B."/>
            <person name="Schwarz E.M."/>
        </authorList>
    </citation>
    <scope>NUCLEOTIDE SEQUENCE [LARGE SCALE GENOMIC DNA]</scope>
    <source>
        <strain evidence="5 6">Aroian</strain>
        <tissue evidence="5">Whole animal</tissue>
    </source>
</reference>
<dbReference type="EC" id="3.2.1.28" evidence="2 4"/>
<evidence type="ECO:0000256" key="1">
    <source>
        <dbReference type="ARBA" id="ARBA00005615"/>
    </source>
</evidence>
<accession>A0ABR1BU38</accession>
<gene>
    <name evidence="5" type="primary">Necator_chrI.g2568</name>
    <name evidence="5" type="ORF">RB195_006440</name>
</gene>
<protein>
    <recommendedName>
        <fullName evidence="3 4">Trehalase</fullName>
        <ecNumber evidence="2 4">3.2.1.28</ecNumber>
    </recommendedName>
    <alternativeName>
        <fullName evidence="4">Alpha-trehalose glucohydrolase</fullName>
    </alternativeName>
</protein>
<comment type="catalytic activity">
    <reaction evidence="4">
        <text>alpha,alpha-trehalose + H2O = alpha-D-glucose + beta-D-glucose</text>
        <dbReference type="Rhea" id="RHEA:32675"/>
        <dbReference type="ChEBI" id="CHEBI:15377"/>
        <dbReference type="ChEBI" id="CHEBI:15903"/>
        <dbReference type="ChEBI" id="CHEBI:16551"/>
        <dbReference type="ChEBI" id="CHEBI:17925"/>
        <dbReference type="EC" id="3.2.1.28"/>
    </reaction>
</comment>
<dbReference type="EMBL" id="JAVFWL010000001">
    <property type="protein sequence ID" value="KAK6729385.1"/>
    <property type="molecule type" value="Genomic_DNA"/>
</dbReference>
<dbReference type="Gene3D" id="1.50.10.10">
    <property type="match status" value="1"/>
</dbReference>
<organism evidence="5 6">
    <name type="scientific">Necator americanus</name>
    <name type="common">Human hookworm</name>
    <dbReference type="NCBI Taxonomy" id="51031"/>
    <lineage>
        <taxon>Eukaryota</taxon>
        <taxon>Metazoa</taxon>
        <taxon>Ecdysozoa</taxon>
        <taxon>Nematoda</taxon>
        <taxon>Chromadorea</taxon>
        <taxon>Rhabditida</taxon>
        <taxon>Rhabditina</taxon>
        <taxon>Rhabditomorpha</taxon>
        <taxon>Strongyloidea</taxon>
        <taxon>Ancylostomatidae</taxon>
        <taxon>Bunostominae</taxon>
        <taxon>Necator</taxon>
    </lineage>
</organism>
<evidence type="ECO:0000256" key="4">
    <source>
        <dbReference type="RuleBase" id="RU361180"/>
    </source>
</evidence>
<name>A0ABR1BU38_NECAM</name>
<keyword evidence="4" id="KW-0378">Hydrolase</keyword>
<sequence>MSWTLSSVEVCQTLEIPPNGAFKDFGNKATIFYCCPLPKWAMLYTVLSVLSQIYCDGPILRTVQDSYMFPDSKHFVDMSLKFDPIATLRNFDELGEKANDIAVLREFVNSHFNPPGTELVEWFPRDWVDFPSTFLSIHDYHHRRWALHLHRIWRDLCRRVRDDVRRHQDHYSLLYVPHPFIIPGGRFREFYYWDSFWILKGLIFSEMHETARGIIKNLAYMVDNHGFVPNGGRVYYLTRSQPPLLIPMVYDYFLGTGDLEFVMEVLPTLEKEYLFWINKRSRMFLGDDGKEKFPYYQYRATLHMPRPESYREDYELVHHLKNHEDRIRMWSEIASAAETGWDFSTRWFAQVGEGKHNMKSIRTWSIVPVDLNAFMCVNARILASLFEIRGDFKKVAFYQQRYEWAKREMKEIHWNETDGIWYDYDLERKTHSNTYYVSNAVPLYAKCYDDEDDIVPRRVLEYLKAAGVMNFTKGLPTSLAMGSEQQWDKENAWPPMIHMVIEGFRTTGEPDLMEVAEKMATSWLTVTYQSFIRTHAMFEKYNVTTLTEEAAAGGGGEYEVQTGFGWTNGVILDLLDKYGDKMKSSSQLSPIVLVTVFVLWHFG</sequence>
<evidence type="ECO:0000313" key="6">
    <source>
        <dbReference type="Proteomes" id="UP001303046"/>
    </source>
</evidence>
<comment type="similarity">
    <text evidence="1 4">Belongs to the glycosyl hydrolase 37 family.</text>
</comment>
<evidence type="ECO:0000256" key="2">
    <source>
        <dbReference type="ARBA" id="ARBA00012757"/>
    </source>
</evidence>
<proteinExistence type="inferred from homology"/>
<dbReference type="InterPro" id="IPR001661">
    <property type="entry name" value="Glyco_hydro_37"/>
</dbReference>
<keyword evidence="4" id="KW-0326">Glycosidase</keyword>
<evidence type="ECO:0000256" key="3">
    <source>
        <dbReference type="ARBA" id="ARBA00019905"/>
    </source>
</evidence>
<keyword evidence="6" id="KW-1185">Reference proteome</keyword>
<dbReference type="Proteomes" id="UP001303046">
    <property type="component" value="Unassembled WGS sequence"/>
</dbReference>
<comment type="caution">
    <text evidence="5">The sequence shown here is derived from an EMBL/GenBank/DDBJ whole genome shotgun (WGS) entry which is preliminary data.</text>
</comment>
<dbReference type="InterPro" id="IPR008928">
    <property type="entry name" value="6-hairpin_glycosidase_sf"/>
</dbReference>
<evidence type="ECO:0000313" key="5">
    <source>
        <dbReference type="EMBL" id="KAK6729385.1"/>
    </source>
</evidence>
<dbReference type="SUPFAM" id="SSF48208">
    <property type="entry name" value="Six-hairpin glycosidases"/>
    <property type="match status" value="1"/>
</dbReference>
<dbReference type="PANTHER" id="PTHR23403">
    <property type="entry name" value="TREHALASE"/>
    <property type="match status" value="1"/>
</dbReference>
<dbReference type="PRINTS" id="PR00744">
    <property type="entry name" value="GLHYDRLASE37"/>
</dbReference>